<evidence type="ECO:0000256" key="1">
    <source>
        <dbReference type="ARBA" id="ARBA00009353"/>
    </source>
</evidence>
<reference evidence="4 5" key="1">
    <citation type="submission" date="2022-06" db="EMBL/GenBank/DDBJ databases">
        <title>Genomic Encyclopedia of Archaeal and Bacterial Type Strains, Phase II (KMG-II): from individual species to whole genera.</title>
        <authorList>
            <person name="Goeker M."/>
        </authorList>
    </citation>
    <scope>NUCLEOTIDE SEQUENCE [LARGE SCALE GENOMIC DNA]</scope>
    <source>
        <strain evidence="4 5">DSM 44693</strain>
    </source>
</reference>
<dbReference type="PANTHER" id="PTHR11092:SF0">
    <property type="entry name" value="EPIMERASE FAMILY PROTEIN SDR39U1"/>
    <property type="match status" value="1"/>
</dbReference>
<dbReference type="RefSeq" id="WP_253662917.1">
    <property type="nucleotide sequence ID" value="NZ_BAAAJQ010000003.1"/>
</dbReference>
<dbReference type="InterPro" id="IPR023393">
    <property type="entry name" value="START-like_dom_sf"/>
</dbReference>
<dbReference type="Pfam" id="PF08338">
    <property type="entry name" value="DUF1731"/>
    <property type="match status" value="1"/>
</dbReference>
<dbReference type="CDD" id="cd07820">
    <property type="entry name" value="SRPBCC_3"/>
    <property type="match status" value="1"/>
</dbReference>
<protein>
    <recommendedName>
        <fullName evidence="6">TIGR01777 family protein</fullName>
    </recommendedName>
</protein>
<evidence type="ECO:0000259" key="3">
    <source>
        <dbReference type="Pfam" id="PF08338"/>
    </source>
</evidence>
<sequence length="447" mass="47773">MSITRSSVVDDSIDEVFAWHQRPGAFHRLSPGFAPMSLRSEATSIEDGKAILVLPGGLTWTAAHQPGGYRPPNQFVDKLTSVPLRYVTPWTHTHNFDAVDADHTRVTDNVDTRVPGFALSSMFDFRHRQLADDIITQKWARSLQPTPLTIGMTGVSGTIGTALAALATTGGHRVVSLVRRTPVGDDERRWDPDNPAADLLDGLDIVVHLAGSSIAGRFTDAHVSRVRHSRVEPSHALARVAAAAAAEGRGPRVFIGASAIGYYGADRGDEELTETSTPGDGVIADIVRDWESAYTPAAESGLRVVTVRTGVVQAAAGGMLKVLRPVFGAGLGGPIGDGTQWLSWIGLEDVCDVFYRAALDDRLSGPVNAVSPEPVRNSEFTDTMGTVLHRPTVLRVPEFAPKLVLTESGAGSLALASQRVLPEVLAGVGHDFRMPALADTLRHQCGR</sequence>
<dbReference type="Gene3D" id="3.30.530.20">
    <property type="match status" value="1"/>
</dbReference>
<dbReference type="InterPro" id="IPR013549">
    <property type="entry name" value="DUF1731"/>
</dbReference>
<keyword evidence="5" id="KW-1185">Reference proteome</keyword>
<organism evidence="4 5">
    <name type="scientific">Williamsia maris</name>
    <dbReference type="NCBI Taxonomy" id="72806"/>
    <lineage>
        <taxon>Bacteria</taxon>
        <taxon>Bacillati</taxon>
        <taxon>Actinomycetota</taxon>
        <taxon>Actinomycetes</taxon>
        <taxon>Mycobacteriales</taxon>
        <taxon>Nocardiaceae</taxon>
        <taxon>Williamsia</taxon>
    </lineage>
</organism>
<evidence type="ECO:0008006" key="6">
    <source>
        <dbReference type="Google" id="ProtNLM"/>
    </source>
</evidence>
<proteinExistence type="inferred from homology"/>
<evidence type="ECO:0000259" key="2">
    <source>
        <dbReference type="Pfam" id="PF01370"/>
    </source>
</evidence>
<dbReference type="Proteomes" id="UP001206895">
    <property type="component" value="Unassembled WGS sequence"/>
</dbReference>
<feature type="domain" description="NAD-dependent epimerase/dehydratase" evidence="2">
    <location>
        <begin position="152"/>
        <end position="360"/>
    </location>
</feature>
<evidence type="ECO:0000313" key="5">
    <source>
        <dbReference type="Proteomes" id="UP001206895"/>
    </source>
</evidence>
<dbReference type="Pfam" id="PF01370">
    <property type="entry name" value="Epimerase"/>
    <property type="match status" value="1"/>
</dbReference>
<dbReference type="InterPro" id="IPR036291">
    <property type="entry name" value="NAD(P)-bd_dom_sf"/>
</dbReference>
<dbReference type="InterPro" id="IPR010099">
    <property type="entry name" value="SDR39U1"/>
</dbReference>
<dbReference type="PANTHER" id="PTHR11092">
    <property type="entry name" value="SUGAR NUCLEOTIDE EPIMERASE RELATED"/>
    <property type="match status" value="1"/>
</dbReference>
<comment type="similarity">
    <text evidence="1">Belongs to the NAD(P)-dependent epimerase/dehydratase family. SDR39U1 subfamily.</text>
</comment>
<evidence type="ECO:0000313" key="4">
    <source>
        <dbReference type="EMBL" id="MCP2177949.1"/>
    </source>
</evidence>
<dbReference type="NCBIfam" id="TIGR01777">
    <property type="entry name" value="yfcH"/>
    <property type="match status" value="1"/>
</dbReference>
<dbReference type="Gene3D" id="3.40.50.720">
    <property type="entry name" value="NAD(P)-binding Rossmann-like Domain"/>
    <property type="match status" value="1"/>
</dbReference>
<feature type="domain" description="DUF1731" evidence="3">
    <location>
        <begin position="396"/>
        <end position="443"/>
    </location>
</feature>
<gene>
    <name evidence="4" type="ORF">LX13_003790</name>
</gene>
<accession>A0ABT1HJ39</accession>
<comment type="caution">
    <text evidence="4">The sequence shown here is derived from an EMBL/GenBank/DDBJ whole genome shotgun (WGS) entry which is preliminary data.</text>
</comment>
<name>A0ABT1HJ39_9NOCA</name>
<dbReference type="SUPFAM" id="SSF55961">
    <property type="entry name" value="Bet v1-like"/>
    <property type="match status" value="1"/>
</dbReference>
<dbReference type="EMBL" id="JAMTCJ010000004">
    <property type="protein sequence ID" value="MCP2177949.1"/>
    <property type="molecule type" value="Genomic_DNA"/>
</dbReference>
<dbReference type="InterPro" id="IPR001509">
    <property type="entry name" value="Epimerase_deHydtase"/>
</dbReference>
<dbReference type="SUPFAM" id="SSF51735">
    <property type="entry name" value="NAD(P)-binding Rossmann-fold domains"/>
    <property type="match status" value="1"/>
</dbReference>